<evidence type="ECO:0000313" key="2">
    <source>
        <dbReference type="Proteomes" id="UP000233556"/>
    </source>
</evidence>
<dbReference type="EMBL" id="KZ506382">
    <property type="protein sequence ID" value="PKU39920.1"/>
    <property type="molecule type" value="Genomic_DNA"/>
</dbReference>
<protein>
    <recommendedName>
        <fullName evidence="3">Rna-directed dna polymerase from mobile element jockey-like</fullName>
    </recommendedName>
</protein>
<proteinExistence type="predicted"/>
<keyword evidence="2" id="KW-1185">Reference proteome</keyword>
<name>A0A2I0U1H1_LIMLA</name>
<dbReference type="PANTHER" id="PTHR33332">
    <property type="entry name" value="REVERSE TRANSCRIPTASE DOMAIN-CONTAINING PROTEIN"/>
    <property type="match status" value="1"/>
</dbReference>
<dbReference type="PRINTS" id="PR01345">
    <property type="entry name" value="CERVTRCPTASE"/>
</dbReference>
<dbReference type="Proteomes" id="UP000233556">
    <property type="component" value="Unassembled WGS sequence"/>
</dbReference>
<reference evidence="2" key="2">
    <citation type="submission" date="2017-12" db="EMBL/GenBank/DDBJ databases">
        <title>Genome sequence of the Bar-tailed Godwit (Limosa lapponica baueri).</title>
        <authorList>
            <person name="Lima N.C.B."/>
            <person name="Parody-Merino A.M."/>
            <person name="Battley P.F."/>
            <person name="Fidler A.E."/>
            <person name="Prosdocimi F."/>
        </authorList>
    </citation>
    <scope>NUCLEOTIDE SEQUENCE [LARGE SCALE GENOMIC DNA]</scope>
</reference>
<reference evidence="2" key="1">
    <citation type="submission" date="2017-11" db="EMBL/GenBank/DDBJ databases">
        <authorList>
            <person name="Lima N.C."/>
            <person name="Parody-Merino A.M."/>
            <person name="Battley P.F."/>
            <person name="Fidler A.E."/>
            <person name="Prosdocimi F."/>
        </authorList>
    </citation>
    <scope>NUCLEOTIDE SEQUENCE [LARGE SCALE GENOMIC DNA]</scope>
</reference>
<evidence type="ECO:0008006" key="3">
    <source>
        <dbReference type="Google" id="ProtNLM"/>
    </source>
</evidence>
<gene>
    <name evidence="1" type="ORF">llap_9773</name>
</gene>
<dbReference type="AlphaFoldDB" id="A0A2I0U1H1"/>
<evidence type="ECO:0000313" key="1">
    <source>
        <dbReference type="EMBL" id="PKU39920.1"/>
    </source>
</evidence>
<accession>A0A2I0U1H1</accession>
<dbReference type="OrthoDB" id="10063195at2759"/>
<organism evidence="1 2">
    <name type="scientific">Limosa lapponica baueri</name>
    <dbReference type="NCBI Taxonomy" id="1758121"/>
    <lineage>
        <taxon>Eukaryota</taxon>
        <taxon>Metazoa</taxon>
        <taxon>Chordata</taxon>
        <taxon>Craniata</taxon>
        <taxon>Vertebrata</taxon>
        <taxon>Euteleostomi</taxon>
        <taxon>Archelosauria</taxon>
        <taxon>Archosauria</taxon>
        <taxon>Dinosauria</taxon>
        <taxon>Saurischia</taxon>
        <taxon>Theropoda</taxon>
        <taxon>Coelurosauria</taxon>
        <taxon>Aves</taxon>
        <taxon>Neognathae</taxon>
        <taxon>Neoaves</taxon>
        <taxon>Charadriiformes</taxon>
        <taxon>Scolopacidae</taxon>
        <taxon>Limosa</taxon>
    </lineage>
</organism>
<sequence length="269" mass="30662">MEQILLEAALRHMEDMEVIRDGQNGFIKGKSCLTNLVAFCGGVITSVDKGRATDVVYPNFYKAFDMIPHNILLFNGIECTVSKFADDTKLSGVIDTPEGWDALQRDLDRLEKSHVKLMRFNNAKFKAPHMGQGNPQYRYRLEEEEIKSSTAEKDLEVLLDGKVDMSQECVLAAQKSNCILDCIKRSMASSSREVTLQFYSALMRSLLDYCIQLWSCQHRKDMDLLEQAQRRATKMIRGIEDSMRELRLLSLEKDLGRFYCSLPVLKGGL</sequence>